<dbReference type="PANTHER" id="PTHR23513:SF6">
    <property type="entry name" value="MAJOR FACILITATOR SUPERFAMILY ASSOCIATED DOMAIN-CONTAINING PROTEIN"/>
    <property type="match status" value="1"/>
</dbReference>
<name>C7Q1U0_CATAD</name>
<dbReference type="GO" id="GO:0005886">
    <property type="term" value="C:plasma membrane"/>
    <property type="evidence" value="ECO:0007669"/>
    <property type="project" value="UniProtKB-SubCell"/>
</dbReference>
<evidence type="ECO:0000313" key="8">
    <source>
        <dbReference type="Proteomes" id="UP000000851"/>
    </source>
</evidence>
<feature type="transmembrane region" description="Helical" evidence="6">
    <location>
        <begin position="49"/>
        <end position="69"/>
    </location>
</feature>
<evidence type="ECO:0000256" key="1">
    <source>
        <dbReference type="ARBA" id="ARBA00004651"/>
    </source>
</evidence>
<dbReference type="HOGENOM" id="CLU_034180_13_2_11"/>
<organism evidence="7 8">
    <name type="scientific">Catenulispora acidiphila (strain DSM 44928 / JCM 14897 / NBRC 102108 / NRRL B-24433 / ID139908)</name>
    <dbReference type="NCBI Taxonomy" id="479433"/>
    <lineage>
        <taxon>Bacteria</taxon>
        <taxon>Bacillati</taxon>
        <taxon>Actinomycetota</taxon>
        <taxon>Actinomycetes</taxon>
        <taxon>Catenulisporales</taxon>
        <taxon>Catenulisporaceae</taxon>
        <taxon>Catenulispora</taxon>
    </lineage>
</organism>
<dbReference type="InterPro" id="IPR036259">
    <property type="entry name" value="MFS_trans_sf"/>
</dbReference>
<dbReference type="RefSeq" id="WP_015795369.1">
    <property type="nucleotide sequence ID" value="NC_013131.1"/>
</dbReference>
<feature type="transmembrane region" description="Helical" evidence="6">
    <location>
        <begin position="245"/>
        <end position="266"/>
    </location>
</feature>
<dbReference type="InterPro" id="IPR011701">
    <property type="entry name" value="MFS"/>
</dbReference>
<comment type="subcellular location">
    <subcellularLocation>
        <location evidence="1">Cell membrane</location>
        <topology evidence="1">Multi-pass membrane protein</topology>
    </subcellularLocation>
</comment>
<dbReference type="SUPFAM" id="SSF103473">
    <property type="entry name" value="MFS general substrate transporter"/>
    <property type="match status" value="1"/>
</dbReference>
<feature type="transmembrane region" description="Helical" evidence="6">
    <location>
        <begin position="371"/>
        <end position="392"/>
    </location>
</feature>
<dbReference type="OrthoDB" id="3811961at2"/>
<dbReference type="Pfam" id="PF07690">
    <property type="entry name" value="MFS_1"/>
    <property type="match status" value="1"/>
</dbReference>
<sequence length="437" mass="45331">MADGPNATGRRKLGRPFTRLWSAYAISTLGTYFAFNAFSLILIRILHAGAAQVAALSASGAAVGALIALPLGPWVEHRRKRPVMMAMDLMRFAAMLTIPITYGFGALTFAQLLAVAIVVGAADITFTAASGAYLKALLPREDLLTANGRFESTQWSAIVLGPPLGGAAFALLGPVATVIADAVSYLLSALGIRAIGAGHEADAGDRATTVPEAGDRIRDRSTGLRAADLVAGWRHILGNPALRPLLLNNAMVSGLIMAGEPLLSVLMLGPLGLAPWEYGLAFAIPCLGGLVGSRLAPRLVARFGRATILRVAGTLRAVWPVGLAFLQPGLPGLVLVVVLEMGLITTISVYNPVLATHRLEQVGPGNVTRVLSAWSITTKTTIAAATALWGVIATVTSPRFGLGLAGALLLASPLLLPRGERVGLLAEHAPDPVSSVG</sequence>
<dbReference type="AlphaFoldDB" id="C7Q1U0"/>
<protein>
    <submittedName>
        <fullName evidence="7">Major facilitator superfamily MFS_1</fullName>
    </submittedName>
</protein>
<evidence type="ECO:0000256" key="2">
    <source>
        <dbReference type="ARBA" id="ARBA00022475"/>
    </source>
</evidence>
<dbReference type="Proteomes" id="UP000000851">
    <property type="component" value="Chromosome"/>
</dbReference>
<keyword evidence="5 6" id="KW-0472">Membrane</keyword>
<feature type="transmembrane region" description="Helical" evidence="6">
    <location>
        <begin position="21"/>
        <end position="43"/>
    </location>
</feature>
<evidence type="ECO:0000256" key="6">
    <source>
        <dbReference type="SAM" id="Phobius"/>
    </source>
</evidence>
<dbReference type="PANTHER" id="PTHR23513">
    <property type="entry name" value="INTEGRAL MEMBRANE EFFLUX PROTEIN-RELATED"/>
    <property type="match status" value="1"/>
</dbReference>
<dbReference type="CDD" id="cd06173">
    <property type="entry name" value="MFS_MefA_like"/>
    <property type="match status" value="1"/>
</dbReference>
<evidence type="ECO:0000313" key="7">
    <source>
        <dbReference type="EMBL" id="ACU75641.1"/>
    </source>
</evidence>
<feature type="transmembrane region" description="Helical" evidence="6">
    <location>
        <begin position="89"/>
        <end position="107"/>
    </location>
</feature>
<keyword evidence="8" id="KW-1185">Reference proteome</keyword>
<evidence type="ECO:0000256" key="3">
    <source>
        <dbReference type="ARBA" id="ARBA00022692"/>
    </source>
</evidence>
<accession>C7Q1U0</accession>
<proteinExistence type="predicted"/>
<evidence type="ECO:0000256" key="5">
    <source>
        <dbReference type="ARBA" id="ARBA00023136"/>
    </source>
</evidence>
<reference evidence="7" key="1">
    <citation type="journal article" date="2009" name="Stand. Genomic Sci.">
        <title>Complete genome sequence of Catenulispora acidiphila type strain (ID 139908).</title>
        <authorList>
            <person name="Copeland A."/>
            <person name="Lapidus A."/>
            <person name="Glavina Del Rio T."/>
            <person name="Nolan M."/>
            <person name="Lucas S."/>
            <person name="Chen F."/>
            <person name="Tice H."/>
            <person name="Cheng J.F."/>
            <person name="Bruce D."/>
            <person name="Goodwin L."/>
            <person name="Pitluck S."/>
            <person name="Mikhailova N."/>
            <person name="Pati A."/>
            <person name="Ivanova N."/>
            <person name="Mavromatis K."/>
            <person name="Chen A."/>
            <person name="Palaniappan K."/>
            <person name="Chain P."/>
            <person name="Land M."/>
            <person name="Hauser L."/>
            <person name="Chang Y.J."/>
            <person name="Jeffries C.D."/>
            <person name="Chertkov O."/>
            <person name="Brettin T."/>
            <person name="Detter J.C."/>
            <person name="Han C."/>
            <person name="Ali Z."/>
            <person name="Tindall B.J."/>
            <person name="Goker M."/>
            <person name="Bristow J."/>
            <person name="Eisen J.A."/>
            <person name="Markowitz V."/>
            <person name="Hugenholtz P."/>
            <person name="Kyrpides N.C."/>
            <person name="Klenk H.P."/>
        </authorList>
    </citation>
    <scope>NUCLEOTIDE SEQUENCE [LARGE SCALE GENOMIC DNA]</scope>
    <source>
        <strain evidence="7">DSM 44928</strain>
    </source>
</reference>
<evidence type="ECO:0000256" key="4">
    <source>
        <dbReference type="ARBA" id="ARBA00022989"/>
    </source>
</evidence>
<dbReference type="GO" id="GO:0022857">
    <property type="term" value="F:transmembrane transporter activity"/>
    <property type="evidence" value="ECO:0007669"/>
    <property type="project" value="InterPro"/>
</dbReference>
<dbReference type="STRING" id="479433.Caci_6800"/>
<keyword evidence="4 6" id="KW-1133">Transmembrane helix</keyword>
<dbReference type="EMBL" id="CP001700">
    <property type="protein sequence ID" value="ACU75641.1"/>
    <property type="molecule type" value="Genomic_DNA"/>
</dbReference>
<feature type="transmembrane region" description="Helical" evidence="6">
    <location>
        <begin position="278"/>
        <end position="296"/>
    </location>
</feature>
<feature type="transmembrane region" description="Helical" evidence="6">
    <location>
        <begin position="398"/>
        <end position="416"/>
    </location>
</feature>
<dbReference type="InParanoid" id="C7Q1U0"/>
<gene>
    <name evidence="7" type="ordered locus">Caci_6800</name>
</gene>
<dbReference type="KEGG" id="cai:Caci_6800"/>
<dbReference type="Gene3D" id="1.20.1250.20">
    <property type="entry name" value="MFS general substrate transporter like domains"/>
    <property type="match status" value="1"/>
</dbReference>
<keyword evidence="2" id="KW-1003">Cell membrane</keyword>
<keyword evidence="3 6" id="KW-0812">Transmembrane</keyword>
<dbReference type="eggNOG" id="COG2814">
    <property type="taxonomic scope" value="Bacteria"/>
</dbReference>